<comment type="caution">
    <text evidence="15">The sequence shown here is derived from an EMBL/GenBank/DDBJ whole genome shotgun (WGS) entry which is preliminary data.</text>
</comment>
<evidence type="ECO:0000256" key="3">
    <source>
        <dbReference type="ARBA" id="ARBA00008919"/>
    </source>
</evidence>
<name>A0AAD5KJ19_9FUNG</name>
<feature type="domain" description="Fucosyltransferase C-terminal" evidence="13">
    <location>
        <begin position="148"/>
        <end position="322"/>
    </location>
</feature>
<keyword evidence="4 12" id="KW-0328">Glycosyltransferase</keyword>
<dbReference type="Gene3D" id="3.40.50.11660">
    <property type="entry name" value="Glycosyl transferase family 10, C-terminal domain"/>
    <property type="match status" value="1"/>
</dbReference>
<proteinExistence type="inferred from homology"/>
<dbReference type="GO" id="GO:0046920">
    <property type="term" value="F:alpha-(1-&gt;3)-fucosyltransferase activity"/>
    <property type="evidence" value="ECO:0007669"/>
    <property type="project" value="TreeGrafter"/>
</dbReference>
<evidence type="ECO:0000256" key="6">
    <source>
        <dbReference type="ARBA" id="ARBA00022692"/>
    </source>
</evidence>
<evidence type="ECO:0000256" key="2">
    <source>
        <dbReference type="ARBA" id="ARBA00004922"/>
    </source>
</evidence>
<evidence type="ECO:0000256" key="10">
    <source>
        <dbReference type="ARBA" id="ARBA00023180"/>
    </source>
</evidence>
<evidence type="ECO:0000313" key="15">
    <source>
        <dbReference type="EMBL" id="KAI9272681.1"/>
    </source>
</evidence>
<evidence type="ECO:0000256" key="7">
    <source>
        <dbReference type="ARBA" id="ARBA00022968"/>
    </source>
</evidence>
<dbReference type="PANTHER" id="PTHR11929:SF194">
    <property type="entry name" value="ALPHA-(1,3)-FUCOSYLTRANSFERASE 10"/>
    <property type="match status" value="1"/>
</dbReference>
<evidence type="ECO:0000256" key="12">
    <source>
        <dbReference type="RuleBase" id="RU003832"/>
    </source>
</evidence>
<dbReference type="InterPro" id="IPR001503">
    <property type="entry name" value="Glyco_trans_10"/>
</dbReference>
<keyword evidence="12" id="KW-0333">Golgi apparatus</keyword>
<evidence type="ECO:0000313" key="16">
    <source>
        <dbReference type="Proteomes" id="UP001209540"/>
    </source>
</evidence>
<evidence type="ECO:0000256" key="8">
    <source>
        <dbReference type="ARBA" id="ARBA00022989"/>
    </source>
</evidence>
<sequence length="459" mass="52905">MANSLPSMSIVFWTQWFNAIMFDGNDQVFSNDDCPIPDDYKMESPKEWCTITPSTDHVDTAAAIVFHAADYYPTQVPAHIKNQPWILETQESPLTAPFRMESEKMKVFDYLASYHLKSAYIFSYYSPAIFDVVNRPLPMDFMTVQKKKHKAPIVWIARNCGASSGRQHYVEQLMQYIDVDSYGDCLNNKPFPKGKDRLQLMSEYKFYLAIENANCDDYVTEKLFDTISVSTVPIVDGPTSYQGFIPDKNSVIRMDAFPDPRELAKYINYLDSNNTAYLEHLAFRRDALDIPTRDRLDSEFINNWSDPSIHNIKSNWCSLCRGILPWWQARLTNPGDDDEDDSAVSPILNEKEHDNLLLVDKSCMEPGKWDYAQKGPPYTPNWKKSTHPLTLLHEHKSPVEEFLSLEHSDAHTAHIVWTIELIVGVLFMAFAAFVVYRGRFLRSQHSQRMKKPEIPLSTP</sequence>
<dbReference type="AlphaFoldDB" id="A0AAD5KJ19"/>
<dbReference type="GO" id="GO:0032580">
    <property type="term" value="C:Golgi cisterna membrane"/>
    <property type="evidence" value="ECO:0007669"/>
    <property type="project" value="UniProtKB-SubCell"/>
</dbReference>
<evidence type="ECO:0000256" key="4">
    <source>
        <dbReference type="ARBA" id="ARBA00022676"/>
    </source>
</evidence>
<dbReference type="InterPro" id="IPR055270">
    <property type="entry name" value="Glyco_tran_10_C"/>
</dbReference>
<evidence type="ECO:0000256" key="9">
    <source>
        <dbReference type="ARBA" id="ARBA00023136"/>
    </source>
</evidence>
<keyword evidence="10" id="KW-0325">Glycoprotein</keyword>
<evidence type="ECO:0000259" key="13">
    <source>
        <dbReference type="Pfam" id="PF00852"/>
    </source>
</evidence>
<dbReference type="EMBL" id="JAIXMP010000005">
    <property type="protein sequence ID" value="KAI9272681.1"/>
    <property type="molecule type" value="Genomic_DNA"/>
</dbReference>
<accession>A0AAD5KJ19</accession>
<reference evidence="15" key="2">
    <citation type="submission" date="2023-02" db="EMBL/GenBank/DDBJ databases">
        <authorList>
            <consortium name="DOE Joint Genome Institute"/>
            <person name="Mondo S.J."/>
            <person name="Chang Y."/>
            <person name="Wang Y."/>
            <person name="Ahrendt S."/>
            <person name="Andreopoulos W."/>
            <person name="Barry K."/>
            <person name="Beard J."/>
            <person name="Benny G.L."/>
            <person name="Blankenship S."/>
            <person name="Bonito G."/>
            <person name="Cuomo C."/>
            <person name="Desiro A."/>
            <person name="Gervers K.A."/>
            <person name="Hundley H."/>
            <person name="Kuo A."/>
            <person name="LaButti K."/>
            <person name="Lang B.F."/>
            <person name="Lipzen A."/>
            <person name="O'Donnell K."/>
            <person name="Pangilinan J."/>
            <person name="Reynolds N."/>
            <person name="Sandor L."/>
            <person name="Smith M.W."/>
            <person name="Tsang A."/>
            <person name="Grigoriev I.V."/>
            <person name="Stajich J.E."/>
            <person name="Spatafora J.W."/>
        </authorList>
    </citation>
    <scope>NUCLEOTIDE SEQUENCE</scope>
    <source>
        <strain evidence="15">RSA 2281</strain>
    </source>
</reference>
<dbReference type="InterPro" id="IPR038577">
    <property type="entry name" value="GT10-like_C_sf"/>
</dbReference>
<dbReference type="PANTHER" id="PTHR11929">
    <property type="entry name" value="ALPHA- 1,3 -FUCOSYLTRANSFERASE"/>
    <property type="match status" value="1"/>
</dbReference>
<gene>
    <name evidence="15" type="ORF">BDA99DRAFT_498947</name>
</gene>
<protein>
    <recommendedName>
        <fullName evidence="12">Fucosyltransferase</fullName>
        <ecNumber evidence="12">2.4.1.-</ecNumber>
    </recommendedName>
</protein>
<evidence type="ECO:0000256" key="1">
    <source>
        <dbReference type="ARBA" id="ARBA00004606"/>
    </source>
</evidence>
<comment type="similarity">
    <text evidence="3 12">Belongs to the glycosyltransferase 10 family.</text>
</comment>
<comment type="pathway">
    <text evidence="2">Protein modification; protein glycosylation.</text>
</comment>
<organism evidence="15 16">
    <name type="scientific">Phascolomyces articulosus</name>
    <dbReference type="NCBI Taxonomy" id="60185"/>
    <lineage>
        <taxon>Eukaryota</taxon>
        <taxon>Fungi</taxon>
        <taxon>Fungi incertae sedis</taxon>
        <taxon>Mucoromycota</taxon>
        <taxon>Mucoromycotina</taxon>
        <taxon>Mucoromycetes</taxon>
        <taxon>Mucorales</taxon>
        <taxon>Lichtheimiaceae</taxon>
        <taxon>Phascolomyces</taxon>
    </lineage>
</organism>
<dbReference type="Pfam" id="PF17039">
    <property type="entry name" value="Glyco_tran_10_N"/>
    <property type="match status" value="1"/>
</dbReference>
<evidence type="ECO:0000259" key="14">
    <source>
        <dbReference type="Pfam" id="PF17039"/>
    </source>
</evidence>
<dbReference type="Pfam" id="PF00852">
    <property type="entry name" value="Glyco_transf_10"/>
    <property type="match status" value="1"/>
</dbReference>
<keyword evidence="16" id="KW-1185">Reference proteome</keyword>
<feature type="domain" description="Fucosyltransferase N-terminal" evidence="14">
    <location>
        <begin position="9"/>
        <end position="124"/>
    </location>
</feature>
<dbReference type="EC" id="2.4.1.-" evidence="12"/>
<keyword evidence="9 12" id="KW-0472">Membrane</keyword>
<feature type="transmembrane region" description="Helical" evidence="12">
    <location>
        <begin position="415"/>
        <end position="436"/>
    </location>
</feature>
<dbReference type="InterPro" id="IPR031481">
    <property type="entry name" value="Glyco_tran_10_N"/>
</dbReference>
<evidence type="ECO:0000256" key="5">
    <source>
        <dbReference type="ARBA" id="ARBA00022679"/>
    </source>
</evidence>
<evidence type="ECO:0000256" key="11">
    <source>
        <dbReference type="ARBA" id="ARBA00037847"/>
    </source>
</evidence>
<dbReference type="SUPFAM" id="SSF53756">
    <property type="entry name" value="UDP-Glycosyltransferase/glycogen phosphorylase"/>
    <property type="match status" value="1"/>
</dbReference>
<keyword evidence="5 12" id="KW-0808">Transferase</keyword>
<keyword evidence="6 12" id="KW-0812">Transmembrane</keyword>
<dbReference type="Proteomes" id="UP001209540">
    <property type="component" value="Unassembled WGS sequence"/>
</dbReference>
<comment type="subcellular location">
    <subcellularLocation>
        <location evidence="11">Endomembrane system</location>
        <topology evidence="11">Single-pass membrane protein</topology>
    </subcellularLocation>
    <subcellularLocation>
        <location evidence="12">Golgi apparatus</location>
        <location evidence="12">Golgi stack membrane</location>
        <topology evidence="12">Single-pass type II membrane protein</topology>
    </subcellularLocation>
    <subcellularLocation>
        <location evidence="1">Membrane</location>
        <topology evidence="1">Single-pass type II membrane protein</topology>
    </subcellularLocation>
</comment>
<reference evidence="15" key="1">
    <citation type="journal article" date="2022" name="IScience">
        <title>Evolution of zygomycete secretomes and the origins of terrestrial fungal ecologies.</title>
        <authorList>
            <person name="Chang Y."/>
            <person name="Wang Y."/>
            <person name="Mondo S."/>
            <person name="Ahrendt S."/>
            <person name="Andreopoulos W."/>
            <person name="Barry K."/>
            <person name="Beard J."/>
            <person name="Benny G.L."/>
            <person name="Blankenship S."/>
            <person name="Bonito G."/>
            <person name="Cuomo C."/>
            <person name="Desiro A."/>
            <person name="Gervers K.A."/>
            <person name="Hundley H."/>
            <person name="Kuo A."/>
            <person name="LaButti K."/>
            <person name="Lang B.F."/>
            <person name="Lipzen A."/>
            <person name="O'Donnell K."/>
            <person name="Pangilinan J."/>
            <person name="Reynolds N."/>
            <person name="Sandor L."/>
            <person name="Smith M.E."/>
            <person name="Tsang A."/>
            <person name="Grigoriev I.V."/>
            <person name="Stajich J.E."/>
            <person name="Spatafora J.W."/>
        </authorList>
    </citation>
    <scope>NUCLEOTIDE SEQUENCE</scope>
    <source>
        <strain evidence="15">RSA 2281</strain>
    </source>
</reference>
<keyword evidence="7" id="KW-0735">Signal-anchor</keyword>
<dbReference type="FunFam" id="3.40.50.11660:FF:000002">
    <property type="entry name" value="Alpha-(1,3)-fucosyltransferase"/>
    <property type="match status" value="1"/>
</dbReference>
<keyword evidence="8 12" id="KW-1133">Transmembrane helix</keyword>